<dbReference type="InParanoid" id="A0A6J0B456"/>
<keyword evidence="2" id="KW-0690">Ribosome biogenesis</keyword>
<evidence type="ECO:0000256" key="7">
    <source>
        <dbReference type="ARBA" id="ARBA00071400"/>
    </source>
</evidence>
<sequence length="250" mass="28280">MKISRHKKVHKHLSFFVNNFQFRQPYQVLVDGTFSFAALQNKLNIQDQLPKYFQASVKLLTTQCVILETEKLGPKVFGAMLIVKQFAVHKCGHEKEPVTGSKCLRSMIGKNNSHRYIVATQDRELQESVRKVPGVPLIYLHQKAPTLEQPSLASQKQALKYRTTVGMNAQQAETIALLKKQSGLAEESSESMPKKKRKKSGPNPLSCKKRKKVVPKQTENTNKSGKVRKRKKIKVPQHVKEALKGQGAEQ</sequence>
<dbReference type="CDD" id="cd09866">
    <property type="entry name" value="PIN_Fcf1-Utp23-H"/>
    <property type="match status" value="1"/>
</dbReference>
<keyword evidence="10" id="KW-1185">Reference proteome</keyword>
<feature type="compositionally biased region" description="Basic residues" evidence="8">
    <location>
        <begin position="225"/>
        <end position="237"/>
    </location>
</feature>
<dbReference type="GO" id="GO:0006364">
    <property type="term" value="P:rRNA processing"/>
    <property type="evidence" value="ECO:0007669"/>
    <property type="project" value="UniProtKB-KW"/>
</dbReference>
<dbReference type="FunFam" id="3.40.50.1010:FF:000006">
    <property type="entry name" value="rRNA-processing protein UTP23 homolog"/>
    <property type="match status" value="1"/>
</dbReference>
<dbReference type="RefSeq" id="XP_015509850.1">
    <property type="nucleotide sequence ID" value="XM_015654364.2"/>
</dbReference>
<dbReference type="InterPro" id="IPR006984">
    <property type="entry name" value="Fcf1/UTP23"/>
</dbReference>
<accession>A0A6J0B456</accession>
<dbReference type="SUPFAM" id="SSF88723">
    <property type="entry name" value="PIN domain-like"/>
    <property type="match status" value="1"/>
</dbReference>
<dbReference type="Pfam" id="PF24779">
    <property type="entry name" value="UTP23_sensor"/>
    <property type="match status" value="1"/>
</dbReference>
<dbReference type="InterPro" id="IPR057776">
    <property type="entry name" value="UTP23_sensor"/>
</dbReference>
<evidence type="ECO:0000313" key="10">
    <source>
        <dbReference type="Proteomes" id="UP000829291"/>
    </source>
</evidence>
<dbReference type="Proteomes" id="UP000829291">
    <property type="component" value="Chromosome 2"/>
</dbReference>
<dbReference type="InterPro" id="IPR029060">
    <property type="entry name" value="PIN-like_dom_sf"/>
</dbReference>
<evidence type="ECO:0000313" key="11">
    <source>
        <dbReference type="RefSeq" id="XP_015509850.1"/>
    </source>
</evidence>
<dbReference type="KEGG" id="nlo:107217015"/>
<comment type="similarity">
    <text evidence="6">Belongs to the UTP23/FCF1 family. UTP23 subfamily.</text>
</comment>
<evidence type="ECO:0000256" key="4">
    <source>
        <dbReference type="ARBA" id="ARBA00023242"/>
    </source>
</evidence>
<evidence type="ECO:0000256" key="3">
    <source>
        <dbReference type="ARBA" id="ARBA00022552"/>
    </source>
</evidence>
<comment type="subcellular location">
    <subcellularLocation>
        <location evidence="1">Nucleus</location>
        <location evidence="1">Nucleolus</location>
    </subcellularLocation>
</comment>
<comment type="function">
    <text evidence="5">Involved in rRNA-processing and ribosome biogenesis.</text>
</comment>
<dbReference type="PANTHER" id="PTHR12416">
    <property type="entry name" value="RRNA-PROCESSING PROTEIN UTP23 HOMOLOG"/>
    <property type="match status" value="1"/>
</dbReference>
<evidence type="ECO:0000256" key="2">
    <source>
        <dbReference type="ARBA" id="ARBA00022517"/>
    </source>
</evidence>
<feature type="domain" description="UTP23 sensor motif region" evidence="9">
    <location>
        <begin position="193"/>
        <end position="212"/>
    </location>
</feature>
<keyword evidence="4" id="KW-0539">Nucleus</keyword>
<reference evidence="11" key="1">
    <citation type="submission" date="2025-08" db="UniProtKB">
        <authorList>
            <consortium name="RefSeq"/>
        </authorList>
    </citation>
    <scope>IDENTIFICATION</scope>
    <source>
        <tissue evidence="11">Thorax and Abdomen</tissue>
    </source>
</reference>
<evidence type="ECO:0000256" key="8">
    <source>
        <dbReference type="SAM" id="MobiDB-lite"/>
    </source>
</evidence>
<gene>
    <name evidence="11" type="primary">LOC107217015</name>
</gene>
<dbReference type="AlphaFoldDB" id="A0A6J0B456"/>
<protein>
    <recommendedName>
        <fullName evidence="7">rRNA-processing protein UTP23 homolog</fullName>
    </recommendedName>
</protein>
<dbReference type="FunCoup" id="A0A6J0B456">
    <property type="interactions" value="1644"/>
</dbReference>
<evidence type="ECO:0000256" key="1">
    <source>
        <dbReference type="ARBA" id="ARBA00004604"/>
    </source>
</evidence>
<dbReference type="Gene3D" id="3.40.50.1010">
    <property type="entry name" value="5'-nuclease"/>
    <property type="match status" value="1"/>
</dbReference>
<dbReference type="GO" id="GO:0032040">
    <property type="term" value="C:small-subunit processome"/>
    <property type="evidence" value="ECO:0007669"/>
    <property type="project" value="InterPro"/>
</dbReference>
<evidence type="ECO:0000259" key="9">
    <source>
        <dbReference type="Pfam" id="PF24779"/>
    </source>
</evidence>
<organism evidence="11">
    <name type="scientific">Neodiprion lecontei</name>
    <name type="common">Redheaded pine sawfly</name>
    <dbReference type="NCBI Taxonomy" id="441921"/>
    <lineage>
        <taxon>Eukaryota</taxon>
        <taxon>Metazoa</taxon>
        <taxon>Ecdysozoa</taxon>
        <taxon>Arthropoda</taxon>
        <taxon>Hexapoda</taxon>
        <taxon>Insecta</taxon>
        <taxon>Pterygota</taxon>
        <taxon>Neoptera</taxon>
        <taxon>Endopterygota</taxon>
        <taxon>Hymenoptera</taxon>
        <taxon>Tenthredinoidea</taxon>
        <taxon>Diprionidae</taxon>
        <taxon>Diprioninae</taxon>
        <taxon>Neodiprion</taxon>
    </lineage>
</organism>
<proteinExistence type="inferred from homology"/>
<name>A0A6J0B456_NEOLC</name>
<dbReference type="Pfam" id="PF04900">
    <property type="entry name" value="Fcf1"/>
    <property type="match status" value="1"/>
</dbReference>
<evidence type="ECO:0000256" key="5">
    <source>
        <dbReference type="ARBA" id="ARBA00037300"/>
    </source>
</evidence>
<dbReference type="GeneID" id="107217015"/>
<feature type="region of interest" description="Disordered" evidence="8">
    <location>
        <begin position="184"/>
        <end position="250"/>
    </location>
</feature>
<keyword evidence="3" id="KW-0698">rRNA processing</keyword>
<dbReference type="OrthoDB" id="25675at2759"/>
<evidence type="ECO:0000256" key="6">
    <source>
        <dbReference type="ARBA" id="ARBA00038503"/>
    </source>
</evidence>